<evidence type="ECO:0000256" key="1">
    <source>
        <dbReference type="SAM" id="Phobius"/>
    </source>
</evidence>
<dbReference type="Proteomes" id="UP000320184">
    <property type="component" value="Unassembled WGS sequence"/>
</dbReference>
<feature type="transmembrane region" description="Helical" evidence="1">
    <location>
        <begin position="334"/>
        <end position="351"/>
    </location>
</feature>
<feature type="transmembrane region" description="Helical" evidence="1">
    <location>
        <begin position="310"/>
        <end position="328"/>
    </location>
</feature>
<evidence type="ECO:0000313" key="2">
    <source>
        <dbReference type="EMBL" id="TMQ53752.1"/>
    </source>
</evidence>
<evidence type="ECO:0000313" key="3">
    <source>
        <dbReference type="Proteomes" id="UP000320184"/>
    </source>
</evidence>
<feature type="transmembrane region" description="Helical" evidence="1">
    <location>
        <begin position="125"/>
        <end position="144"/>
    </location>
</feature>
<feature type="transmembrane region" description="Helical" evidence="1">
    <location>
        <begin position="275"/>
        <end position="298"/>
    </location>
</feature>
<keyword evidence="1" id="KW-0472">Membrane</keyword>
<feature type="transmembrane region" description="Helical" evidence="1">
    <location>
        <begin position="12"/>
        <end position="31"/>
    </location>
</feature>
<name>A0A538SQW9_UNCEI</name>
<gene>
    <name evidence="2" type="ORF">E6K73_00890</name>
</gene>
<reference evidence="2 3" key="1">
    <citation type="journal article" date="2019" name="Nat. Microbiol.">
        <title>Mediterranean grassland soil C-N compound turnover is dependent on rainfall and depth, and is mediated by genomically divergent microorganisms.</title>
        <authorList>
            <person name="Diamond S."/>
            <person name="Andeer P.F."/>
            <person name="Li Z."/>
            <person name="Crits-Christoph A."/>
            <person name="Burstein D."/>
            <person name="Anantharaman K."/>
            <person name="Lane K.R."/>
            <person name="Thomas B.C."/>
            <person name="Pan C."/>
            <person name="Northen T.R."/>
            <person name="Banfield J.F."/>
        </authorList>
    </citation>
    <scope>NUCLEOTIDE SEQUENCE [LARGE SCALE GENOMIC DNA]</scope>
    <source>
        <strain evidence="2">WS_3</strain>
    </source>
</reference>
<proteinExistence type="predicted"/>
<feature type="transmembrane region" description="Helical" evidence="1">
    <location>
        <begin position="151"/>
        <end position="170"/>
    </location>
</feature>
<feature type="transmembrane region" description="Helical" evidence="1">
    <location>
        <begin position="216"/>
        <end position="234"/>
    </location>
</feature>
<feature type="transmembrane region" description="Helical" evidence="1">
    <location>
        <begin position="95"/>
        <end position="113"/>
    </location>
</feature>
<sequence>MTSKDAFPRSHWPLLAAVGGFVLLVAVMVLLSMERCRGYFGPVVDDAFIQMAMAKNLAEHGVWGVNRWEFSSASSSFLWPPLLALCYALGWRGMFMPFGLNLIAAAGLLWVAHHRLRPLVRHPGALLPCLLVVVFATPLPMLAFIEMEHTLQALLFVSFVVVAASVLSVPPRTRVAPIRILGLALLGAAACAIRYESLFVTTLVCGLLAWRRRLNAALLVAATSALPLLIFGWYSHVHGGYWLPNSVLVKGNRPAHLHSFGDVLRYVTRPYRVLLTWRGAVSGVAALSLVPGLGLAWLLRLRRHGFWEGWQLVAVLTVFGVVCHLQFAYISLRYGAYLVASAVLLLMAFGLEQLPGGRHGRPRCLWFSSHPPWRRGPHRRS</sequence>
<protein>
    <recommendedName>
        <fullName evidence="4">Glycosyltransferase RgtA/B/C/D-like domain-containing protein</fullName>
    </recommendedName>
</protein>
<organism evidence="2 3">
    <name type="scientific">Eiseniibacteriota bacterium</name>
    <dbReference type="NCBI Taxonomy" id="2212470"/>
    <lineage>
        <taxon>Bacteria</taxon>
        <taxon>Candidatus Eiseniibacteriota</taxon>
    </lineage>
</organism>
<comment type="caution">
    <text evidence="2">The sequence shown here is derived from an EMBL/GenBank/DDBJ whole genome shotgun (WGS) entry which is preliminary data.</text>
</comment>
<keyword evidence="1" id="KW-1133">Transmembrane helix</keyword>
<accession>A0A538SQW9</accession>
<keyword evidence="1" id="KW-0812">Transmembrane</keyword>
<dbReference type="EMBL" id="VBOT01000010">
    <property type="protein sequence ID" value="TMQ53752.1"/>
    <property type="molecule type" value="Genomic_DNA"/>
</dbReference>
<dbReference type="AlphaFoldDB" id="A0A538SQW9"/>
<evidence type="ECO:0008006" key="4">
    <source>
        <dbReference type="Google" id="ProtNLM"/>
    </source>
</evidence>